<name>A0A6V7LC25_9HYME</name>
<protein>
    <submittedName>
        <fullName evidence="2">Uncharacterized protein</fullName>
    </submittedName>
</protein>
<evidence type="ECO:0000313" key="2">
    <source>
        <dbReference type="EMBL" id="CAD1573918.1"/>
    </source>
</evidence>
<evidence type="ECO:0000256" key="1">
    <source>
        <dbReference type="SAM" id="MobiDB-lite"/>
    </source>
</evidence>
<gene>
    <name evidence="2" type="ORF">BBRV_LOCUS102753</name>
</gene>
<reference evidence="2" key="1">
    <citation type="submission" date="2020-07" db="EMBL/GenBank/DDBJ databases">
        <authorList>
            <person name="Ferguson B K."/>
        </authorList>
    </citation>
    <scope>NUCLEOTIDE SEQUENCE</scope>
    <source>
        <strain evidence="2">L06</strain>
    </source>
</reference>
<proteinExistence type="predicted"/>
<sequence length="77" mass="8818">MSKKKIDSLDFCRDQESNLEHYGHNVICYLYTITANEGELKILSLRGNINSQSDPVDRSTVKHGEIQTDKLLQRHTA</sequence>
<accession>A0A6V7LC25</accession>
<organism evidence="2">
    <name type="scientific">Bracon brevicornis</name>
    <dbReference type="NCBI Taxonomy" id="1563983"/>
    <lineage>
        <taxon>Eukaryota</taxon>
        <taxon>Metazoa</taxon>
        <taxon>Ecdysozoa</taxon>
        <taxon>Arthropoda</taxon>
        <taxon>Hexapoda</taxon>
        <taxon>Insecta</taxon>
        <taxon>Pterygota</taxon>
        <taxon>Neoptera</taxon>
        <taxon>Endopterygota</taxon>
        <taxon>Hymenoptera</taxon>
        <taxon>Apocrita</taxon>
        <taxon>Ichneumonoidea</taxon>
        <taxon>Braconidae</taxon>
        <taxon>Braconinae</taxon>
        <taxon>Bracon</taxon>
    </lineage>
</organism>
<dbReference type="AlphaFoldDB" id="A0A6V7LC25"/>
<dbReference type="EMBL" id="CADCXW020000339">
    <property type="protein sequence ID" value="CAD1573918.1"/>
    <property type="molecule type" value="Genomic_DNA"/>
</dbReference>
<feature type="compositionally biased region" description="Basic and acidic residues" evidence="1">
    <location>
        <begin position="55"/>
        <end position="77"/>
    </location>
</feature>
<feature type="region of interest" description="Disordered" evidence="1">
    <location>
        <begin position="52"/>
        <end position="77"/>
    </location>
</feature>